<protein>
    <submittedName>
        <fullName evidence="2">Uncharacterized protein</fullName>
    </submittedName>
</protein>
<evidence type="ECO:0000313" key="3">
    <source>
        <dbReference type="Proteomes" id="UP000011626"/>
    </source>
</evidence>
<dbReference type="STRING" id="797114.C475_21714"/>
<dbReference type="eggNOG" id="arCOG11339">
    <property type="taxonomic scope" value="Archaea"/>
</dbReference>
<feature type="transmembrane region" description="Helical" evidence="1">
    <location>
        <begin position="77"/>
        <end position="94"/>
    </location>
</feature>
<dbReference type="OrthoDB" id="212102at2157"/>
<evidence type="ECO:0000256" key="1">
    <source>
        <dbReference type="SAM" id="Phobius"/>
    </source>
</evidence>
<keyword evidence="1" id="KW-0812">Transmembrane</keyword>
<dbReference type="EMBL" id="AOIU01000048">
    <property type="protein sequence ID" value="ELZ19959.1"/>
    <property type="molecule type" value="Genomic_DNA"/>
</dbReference>
<organism evidence="2 3">
    <name type="scientific">Halosimplex carlsbadense 2-9-1</name>
    <dbReference type="NCBI Taxonomy" id="797114"/>
    <lineage>
        <taxon>Archaea</taxon>
        <taxon>Methanobacteriati</taxon>
        <taxon>Methanobacteriota</taxon>
        <taxon>Stenosarchaea group</taxon>
        <taxon>Halobacteria</taxon>
        <taxon>Halobacteriales</taxon>
        <taxon>Haloarculaceae</taxon>
        <taxon>Halosimplex</taxon>
    </lineage>
</organism>
<dbReference type="RefSeq" id="WP_006886006.1">
    <property type="nucleotide sequence ID" value="NZ_AOIU01000048.1"/>
</dbReference>
<gene>
    <name evidence="2" type="ORF">C475_21714</name>
</gene>
<proteinExistence type="predicted"/>
<dbReference type="Proteomes" id="UP000011626">
    <property type="component" value="Unassembled WGS sequence"/>
</dbReference>
<sequence length="133" mass="14747">MVQGSEAVDVTRMSLRGDGWIGYTDHAVYIERDDEKIKIEEEHVEQLALRSLRWDLAVLGALLVGVGGYVAVTRNPLVGVAFAAFGAVTLYRTYGDRYELIIRVQNEPKPVTVHPTYPVECHETLVEHIGPAG</sequence>
<evidence type="ECO:0000313" key="2">
    <source>
        <dbReference type="EMBL" id="ELZ19959.1"/>
    </source>
</evidence>
<name>M0CDL8_9EURY</name>
<keyword evidence="1" id="KW-0472">Membrane</keyword>
<feature type="transmembrane region" description="Helical" evidence="1">
    <location>
        <begin position="52"/>
        <end position="71"/>
    </location>
</feature>
<reference evidence="2 3" key="1">
    <citation type="journal article" date="2014" name="PLoS Genet.">
        <title>Phylogenetically driven sequencing of extremely halophilic archaea reveals strategies for static and dynamic osmo-response.</title>
        <authorList>
            <person name="Becker E.A."/>
            <person name="Seitzer P.M."/>
            <person name="Tritt A."/>
            <person name="Larsen D."/>
            <person name="Krusor M."/>
            <person name="Yao A.I."/>
            <person name="Wu D."/>
            <person name="Madern D."/>
            <person name="Eisen J.A."/>
            <person name="Darling A.E."/>
            <person name="Facciotti M.T."/>
        </authorList>
    </citation>
    <scope>NUCLEOTIDE SEQUENCE [LARGE SCALE GENOMIC DNA]</scope>
    <source>
        <strain evidence="2 3">2-9-1</strain>
    </source>
</reference>
<comment type="caution">
    <text evidence="2">The sequence shown here is derived from an EMBL/GenBank/DDBJ whole genome shotgun (WGS) entry which is preliminary data.</text>
</comment>
<keyword evidence="3" id="KW-1185">Reference proteome</keyword>
<keyword evidence="1" id="KW-1133">Transmembrane helix</keyword>
<dbReference type="AlphaFoldDB" id="M0CDL8"/>
<accession>M0CDL8</accession>